<dbReference type="PROSITE" id="PS00330">
    <property type="entry name" value="HEMOLYSIN_CALCIUM"/>
    <property type="match status" value="2"/>
</dbReference>
<dbReference type="PANTHER" id="PTHR38340">
    <property type="entry name" value="S-LAYER PROTEIN"/>
    <property type="match status" value="1"/>
</dbReference>
<dbReference type="Pfam" id="PF14252">
    <property type="entry name" value="DUF4347"/>
    <property type="match status" value="1"/>
</dbReference>
<dbReference type="PRINTS" id="PR00313">
    <property type="entry name" value="CABNDNGRPT"/>
</dbReference>
<dbReference type="STRING" id="286727.SAMN02982917_2067"/>
<dbReference type="SUPFAM" id="SSF51120">
    <property type="entry name" value="beta-Roll"/>
    <property type="match status" value="2"/>
</dbReference>
<dbReference type="Pfam" id="PF00353">
    <property type="entry name" value="HemolysinCabind"/>
    <property type="match status" value="4"/>
</dbReference>
<dbReference type="GO" id="GO:0005576">
    <property type="term" value="C:extracellular region"/>
    <property type="evidence" value="ECO:0007669"/>
    <property type="project" value="UniProtKB-SubCell"/>
</dbReference>
<keyword evidence="2" id="KW-0964">Secreted</keyword>
<dbReference type="PANTHER" id="PTHR38340:SF1">
    <property type="entry name" value="S-LAYER PROTEIN"/>
    <property type="match status" value="1"/>
</dbReference>
<dbReference type="RefSeq" id="WP_244560599.1">
    <property type="nucleotide sequence ID" value="NZ_FXAK01000004.1"/>
</dbReference>
<dbReference type="InterPro" id="IPR011049">
    <property type="entry name" value="Serralysin-like_metalloprot_C"/>
</dbReference>
<gene>
    <name evidence="5" type="ORF">SAMN02982917_2067</name>
</gene>
<feature type="domain" description="DUF4347" evidence="4">
    <location>
        <begin position="4"/>
        <end position="155"/>
    </location>
</feature>
<comment type="subcellular location">
    <subcellularLocation>
        <location evidence="1">Secreted</location>
    </subcellularLocation>
</comment>
<evidence type="ECO:0000256" key="3">
    <source>
        <dbReference type="SAM" id="MobiDB-lite"/>
    </source>
</evidence>
<dbReference type="Proteomes" id="UP000192936">
    <property type="component" value="Unassembled WGS sequence"/>
</dbReference>
<evidence type="ECO:0000313" key="5">
    <source>
        <dbReference type="EMBL" id="SMF41726.1"/>
    </source>
</evidence>
<dbReference type="InterPro" id="IPR025592">
    <property type="entry name" value="DUF4347"/>
</dbReference>
<dbReference type="InterPro" id="IPR018511">
    <property type="entry name" value="Hemolysin-typ_Ca-bd_CS"/>
</dbReference>
<accession>A0A1X7EWT8</accession>
<feature type="compositionally biased region" description="Gly residues" evidence="3">
    <location>
        <begin position="205"/>
        <end position="218"/>
    </location>
</feature>
<proteinExistence type="predicted"/>
<organism evidence="5 6">
    <name type="scientific">Azospirillum oryzae</name>
    <dbReference type="NCBI Taxonomy" id="286727"/>
    <lineage>
        <taxon>Bacteria</taxon>
        <taxon>Pseudomonadati</taxon>
        <taxon>Pseudomonadota</taxon>
        <taxon>Alphaproteobacteria</taxon>
        <taxon>Rhodospirillales</taxon>
        <taxon>Azospirillaceae</taxon>
        <taxon>Azospirillum</taxon>
    </lineage>
</organism>
<evidence type="ECO:0000256" key="2">
    <source>
        <dbReference type="ARBA" id="ARBA00022525"/>
    </source>
</evidence>
<sequence length="923" mass="94496">MRDVLIADDSLDDLDLLLDRCRSDVRIIRVMADEDGGEALANALSNALSDRPAAIHLLAHGEPGAVRLGAGRLDVAALSGRKAEGRDWPQAPGTEILIHACDVGADGGRFAAALAQATGARVAAASHPVGHPSLGASWDLDVTTGPVAASLPVSDTGAWVHRLAYSGTATDGDDTLIGDNGGNTINGGDGNDSIVGGTGNDSLRGGTGDDTLVGGGNSGQSAGDTLNGGLGGDHYVGGNGFTIVTYENATTGITLDLTNGANNTGEAAGDTFVDIQRWVGSEHDDSLTAGDSAVWFWGHGGNDVEYGGAGNDTLEAGDGNDTIFGGGGTDLMYGRADNDELHGGIGNDTVAGGGGADLLYGDAGNDLMKGDWERDTIHGGDGDDTILAGIVSSGSYAQTQADTLYGEGGNDRYIVVSQYDAGTVSFDGGEGTDTLELRSDNLTSYNGYDLEYYTDVASPKIDISGMTLTSVETLALTGSQHHTVTMTAAQANGFSNITGAVVGDRLLIKDVDLSAMQVETAAGSTTLRVGSNLAVTLDGSFEASQFQVGSDGGVTIVQAAISPPPPPPPPPVTQPDPTPDPTPVPTPDPVPDPTPVPTPDPTPVPPADPASTPAGGGQSGGFNALAYIASYPDLIAAFGTNTEAATQHYQQYGQAEGRTVTFDPLAYTASYPDLIAAFGTDTDAAARHYIEFGYSEGRHPNFDGLDYIASYPDLIAAFGTDANAGTRHFIEHGSAEGRSVTFDGYNYLAANRDVALAYGLSSDAAATHYIQFGLSEGRPAQGFDALRYIASNPDLIQAFGPDVQAAEIHYVQFGYSEGRSLTSFDPAAYLASHPEIATEFGTSDAAVELAYIKRSTSTETAAMPAFAAMTPIAVTMLAAEMTGSETLGIDGGFHDASSSGTASGLLAAGDGGLSTRQWTELPA</sequence>
<dbReference type="InterPro" id="IPR001343">
    <property type="entry name" value="Hemolysn_Ca-bd"/>
</dbReference>
<dbReference type="EMBL" id="FXAK01000004">
    <property type="protein sequence ID" value="SMF41726.1"/>
    <property type="molecule type" value="Genomic_DNA"/>
</dbReference>
<dbReference type="AlphaFoldDB" id="A0A1X7EWT8"/>
<protein>
    <submittedName>
        <fullName evidence="5">Hemolysin-type calcium-binding repeat-containing protein</fullName>
    </submittedName>
</protein>
<evidence type="ECO:0000313" key="6">
    <source>
        <dbReference type="Proteomes" id="UP000192936"/>
    </source>
</evidence>
<feature type="region of interest" description="Disordered" evidence="3">
    <location>
        <begin position="187"/>
        <end position="225"/>
    </location>
</feature>
<dbReference type="GO" id="GO:0005509">
    <property type="term" value="F:calcium ion binding"/>
    <property type="evidence" value="ECO:0007669"/>
    <property type="project" value="InterPro"/>
</dbReference>
<name>A0A1X7EWT8_9PROT</name>
<dbReference type="InterPro" id="IPR050557">
    <property type="entry name" value="RTX_toxin/Mannuronan_C5-epim"/>
</dbReference>
<feature type="compositionally biased region" description="Pro residues" evidence="3">
    <location>
        <begin position="562"/>
        <end position="608"/>
    </location>
</feature>
<dbReference type="Gene3D" id="2.150.10.10">
    <property type="entry name" value="Serralysin-like metalloprotease, C-terminal"/>
    <property type="match status" value="3"/>
</dbReference>
<evidence type="ECO:0000256" key="1">
    <source>
        <dbReference type="ARBA" id="ARBA00004613"/>
    </source>
</evidence>
<evidence type="ECO:0000259" key="4">
    <source>
        <dbReference type="Pfam" id="PF14252"/>
    </source>
</evidence>
<feature type="region of interest" description="Disordered" evidence="3">
    <location>
        <begin position="557"/>
        <end position="618"/>
    </location>
</feature>
<reference evidence="5 6" key="1">
    <citation type="submission" date="2017-04" db="EMBL/GenBank/DDBJ databases">
        <authorList>
            <person name="Afonso C.L."/>
            <person name="Miller P.J."/>
            <person name="Scott M.A."/>
            <person name="Spackman E."/>
            <person name="Goraichik I."/>
            <person name="Dimitrov K.M."/>
            <person name="Suarez D.L."/>
            <person name="Swayne D.E."/>
        </authorList>
    </citation>
    <scope>NUCLEOTIDE SEQUENCE [LARGE SCALE GENOMIC DNA]</scope>
    <source>
        <strain evidence="5 6">A2P</strain>
    </source>
</reference>